<evidence type="ECO:0000256" key="2">
    <source>
        <dbReference type="ARBA" id="ARBA00023002"/>
    </source>
</evidence>
<evidence type="ECO:0000259" key="4">
    <source>
        <dbReference type="Pfam" id="PF08501"/>
    </source>
</evidence>
<dbReference type="EMBL" id="FWFS01000012">
    <property type="protein sequence ID" value="SLN66291.1"/>
    <property type="molecule type" value="Genomic_DNA"/>
</dbReference>
<dbReference type="GO" id="GO:0009073">
    <property type="term" value="P:aromatic amino acid family biosynthetic process"/>
    <property type="evidence" value="ECO:0007669"/>
    <property type="project" value="UniProtKB-KW"/>
</dbReference>
<keyword evidence="3" id="KW-0057">Aromatic amino acid biosynthesis</keyword>
<dbReference type="PANTHER" id="PTHR21089:SF1">
    <property type="entry name" value="BIFUNCTIONAL 3-DEHYDROQUINATE DEHYDRATASE_SHIKIMATE DEHYDROGENASE, CHLOROPLASTIC"/>
    <property type="match status" value="1"/>
</dbReference>
<dbReference type="NCBIfam" id="NF009201">
    <property type="entry name" value="PRK12549.1"/>
    <property type="match status" value="1"/>
</dbReference>
<dbReference type="CDD" id="cd01065">
    <property type="entry name" value="NAD_bind_Shikimate_DH"/>
    <property type="match status" value="1"/>
</dbReference>
<dbReference type="SUPFAM" id="SSF53223">
    <property type="entry name" value="Aminoacid dehydrogenase-like, N-terminal domain"/>
    <property type="match status" value="1"/>
</dbReference>
<dbReference type="Gene3D" id="3.40.50.720">
    <property type="entry name" value="NAD(P)-binding Rossmann-like Domain"/>
    <property type="match status" value="1"/>
</dbReference>
<accession>A0A1Y5TKA2</accession>
<evidence type="ECO:0000313" key="6">
    <source>
        <dbReference type="Proteomes" id="UP000193862"/>
    </source>
</evidence>
<sequence>MTFQRTHGTSGGQLDCFRIGLLGHGIAASRTPKMHSEEGRAQGLDYSYELIDTANDPTPVSELLDQIEAAGFSGINVTYPYKRQVMASLDVISDAAKAVGAVNTVLFRDGKRFGHNTDYSGFAESFKRGLPDAARETVLLLGAGGAGGAVANALLDEGVQHLRVFDVSPDTAQALVSDLTARLGAERASQALDPEAAAAEAQGIVNASPVGMAKLPGLPLPRAAVRPDHWIADVVYFPLETEFLALGRSLGCATLPGSGMALFQAVRAFELFSGRAADPARMQAVFDSF</sequence>
<dbReference type="OrthoDB" id="9792692at2"/>
<evidence type="ECO:0000256" key="3">
    <source>
        <dbReference type="ARBA" id="ARBA00023141"/>
    </source>
</evidence>
<feature type="domain" description="Shikimate dehydrogenase substrate binding N-terminal" evidence="4">
    <location>
        <begin position="21"/>
        <end position="105"/>
    </location>
</feature>
<dbReference type="InterPro" id="IPR013708">
    <property type="entry name" value="Shikimate_DH-bd_N"/>
</dbReference>
<keyword evidence="2 5" id="KW-0560">Oxidoreductase</keyword>
<dbReference type="InterPro" id="IPR022893">
    <property type="entry name" value="Shikimate_DH_fam"/>
</dbReference>
<dbReference type="GO" id="GO:0005829">
    <property type="term" value="C:cytosol"/>
    <property type="evidence" value="ECO:0007669"/>
    <property type="project" value="TreeGrafter"/>
</dbReference>
<evidence type="ECO:0000256" key="1">
    <source>
        <dbReference type="ARBA" id="ARBA00004871"/>
    </source>
</evidence>
<evidence type="ECO:0000313" key="5">
    <source>
        <dbReference type="EMBL" id="SLN66291.1"/>
    </source>
</evidence>
<dbReference type="Proteomes" id="UP000193862">
    <property type="component" value="Unassembled WGS sequence"/>
</dbReference>
<comment type="pathway">
    <text evidence="1">Metabolic intermediate biosynthesis; chorismate biosynthesis; chorismate from D-erythrose 4-phosphate and phosphoenolpyruvate: step 4/7.</text>
</comment>
<dbReference type="InterPro" id="IPR046346">
    <property type="entry name" value="Aminoacid_DH-like_N_sf"/>
</dbReference>
<organism evidence="5 6">
    <name type="scientific">Aquimixticola soesokkakensis</name>
    <dbReference type="NCBI Taxonomy" id="1519096"/>
    <lineage>
        <taxon>Bacteria</taxon>
        <taxon>Pseudomonadati</taxon>
        <taxon>Pseudomonadota</taxon>
        <taxon>Alphaproteobacteria</taxon>
        <taxon>Rhodobacterales</taxon>
        <taxon>Paracoccaceae</taxon>
        <taxon>Aquimixticola</taxon>
    </lineage>
</organism>
<reference evidence="5 6" key="1">
    <citation type="submission" date="2017-03" db="EMBL/GenBank/DDBJ databases">
        <authorList>
            <person name="Afonso C.L."/>
            <person name="Miller P.J."/>
            <person name="Scott M.A."/>
            <person name="Spackman E."/>
            <person name="Goraichik I."/>
            <person name="Dimitrov K.M."/>
            <person name="Suarez D.L."/>
            <person name="Swayne D.E."/>
        </authorList>
    </citation>
    <scope>NUCLEOTIDE SEQUENCE [LARGE SCALE GENOMIC DNA]</scope>
    <source>
        <strain evidence="5 6">CECT 8620</strain>
    </source>
</reference>
<dbReference type="Gene3D" id="3.40.50.10860">
    <property type="entry name" value="Leucine Dehydrogenase, chain A, domain 1"/>
    <property type="match status" value="1"/>
</dbReference>
<dbReference type="PANTHER" id="PTHR21089">
    <property type="entry name" value="SHIKIMATE DEHYDROGENASE"/>
    <property type="match status" value="1"/>
</dbReference>
<dbReference type="RefSeq" id="WP_085837873.1">
    <property type="nucleotide sequence ID" value="NZ_FWFS01000012.1"/>
</dbReference>
<dbReference type="GO" id="GO:0019632">
    <property type="term" value="P:shikimate metabolic process"/>
    <property type="evidence" value="ECO:0007669"/>
    <property type="project" value="TreeGrafter"/>
</dbReference>
<name>A0A1Y5TKA2_9RHOB</name>
<dbReference type="Pfam" id="PF08501">
    <property type="entry name" value="Shikimate_dh_N"/>
    <property type="match status" value="1"/>
</dbReference>
<dbReference type="InterPro" id="IPR036291">
    <property type="entry name" value="NAD(P)-bd_dom_sf"/>
</dbReference>
<protein>
    <submittedName>
        <fullName evidence="5">Quinate/shikimate dehydrogenase</fullName>
        <ecNumber evidence="5">1.1.1.-</ecNumber>
    </submittedName>
</protein>
<proteinExistence type="predicted"/>
<dbReference type="GO" id="GO:0009423">
    <property type="term" value="P:chorismate biosynthetic process"/>
    <property type="evidence" value="ECO:0007669"/>
    <property type="project" value="TreeGrafter"/>
</dbReference>
<dbReference type="GO" id="GO:0050661">
    <property type="term" value="F:NADP binding"/>
    <property type="evidence" value="ECO:0007669"/>
    <property type="project" value="TreeGrafter"/>
</dbReference>
<gene>
    <name evidence="5" type="primary">aroE_5</name>
    <name evidence="5" type="ORF">AQS8620_03086</name>
</gene>
<dbReference type="AlphaFoldDB" id="A0A1Y5TKA2"/>
<dbReference type="SUPFAM" id="SSF51735">
    <property type="entry name" value="NAD(P)-binding Rossmann-fold domains"/>
    <property type="match status" value="1"/>
</dbReference>
<keyword evidence="6" id="KW-1185">Reference proteome</keyword>
<keyword evidence="3" id="KW-0028">Amino-acid biosynthesis</keyword>
<dbReference type="GO" id="GO:0004764">
    <property type="term" value="F:shikimate 3-dehydrogenase (NADP+) activity"/>
    <property type="evidence" value="ECO:0007669"/>
    <property type="project" value="InterPro"/>
</dbReference>
<dbReference type="EC" id="1.1.1.-" evidence="5"/>